<dbReference type="AlphaFoldDB" id="K0KRD8"/>
<dbReference type="EMBL" id="CAIF01000091">
    <property type="protein sequence ID" value="CCH43839.1"/>
    <property type="molecule type" value="Genomic_DNA"/>
</dbReference>
<dbReference type="HOGENOM" id="CLU_748425_0_0_1"/>
<sequence length="370" mass="41224">MSGSEPFPVRESNSNSNSTNPTDVSYMISLLKEISGYSVQLASLLNGLKEKVSEFEMILYNSTEGDPAMQTQPIISRGYSSNSIKHTLPATQNTSSNEDKKAVDFNIDEKTQLVLGGNMENQNHIPESDPNIDSTTCKKKKKSRLTFRFLNNIKLYQRENSKDLKSSTLENVNMVDGNANNGSSENNLKTGTKSSAAEEIVNDDEHEVGSHFETLDVDKCDLNNSKSSDYLDGFLDKKTLDTIVKTCLHYKEMKGKTNSHTFWSLGFEVGITITEGVVGGIVTRFGFERENRSTLFSLMSLARNWGDSVQESDTMELIVDLWIGAEHPIWALLIKKLVPMAIRMAMPPTLMSIMNSMCKKEARDSPRADS</sequence>
<evidence type="ECO:0000313" key="3">
    <source>
        <dbReference type="Proteomes" id="UP000009328"/>
    </source>
</evidence>
<feature type="region of interest" description="Disordered" evidence="1">
    <location>
        <begin position="1"/>
        <end position="21"/>
    </location>
</feature>
<protein>
    <submittedName>
        <fullName evidence="2">Uncharacterized protein</fullName>
    </submittedName>
</protein>
<dbReference type="InParanoid" id="K0KRD8"/>
<comment type="caution">
    <text evidence="2">The sequence shown here is derived from an EMBL/GenBank/DDBJ whole genome shotgun (WGS) entry which is preliminary data.</text>
</comment>
<accession>K0KRD8</accession>
<dbReference type="Proteomes" id="UP000009328">
    <property type="component" value="Unassembled WGS sequence"/>
</dbReference>
<evidence type="ECO:0000313" key="2">
    <source>
        <dbReference type="EMBL" id="CCH43839.1"/>
    </source>
</evidence>
<reference evidence="2 3" key="1">
    <citation type="journal article" date="2012" name="Eukaryot. Cell">
        <title>Draft genome sequence of Wickerhamomyces ciferrii NRRL Y-1031 F-60-10.</title>
        <authorList>
            <person name="Schneider J."/>
            <person name="Andrea H."/>
            <person name="Blom J."/>
            <person name="Jaenicke S."/>
            <person name="Ruckert C."/>
            <person name="Schorsch C."/>
            <person name="Szczepanowski R."/>
            <person name="Farwick M."/>
            <person name="Goesmann A."/>
            <person name="Puhler A."/>
            <person name="Schaffer S."/>
            <person name="Tauch A."/>
            <person name="Kohler T."/>
            <person name="Brinkrolf K."/>
        </authorList>
    </citation>
    <scope>NUCLEOTIDE SEQUENCE [LARGE SCALE GENOMIC DNA]</scope>
    <source>
        <strain evidence="3">ATCC 14091 / BCRC 22168 / CBS 111 / JCM 3599 / NBRC 0793 / NRRL Y-1031 F-60-10</strain>
    </source>
</reference>
<gene>
    <name evidence="2" type="ORF">BN7_3393</name>
</gene>
<name>K0KRD8_WICCF</name>
<evidence type="ECO:0000256" key="1">
    <source>
        <dbReference type="SAM" id="MobiDB-lite"/>
    </source>
</evidence>
<keyword evidence="3" id="KW-1185">Reference proteome</keyword>
<organism evidence="2 3">
    <name type="scientific">Wickerhamomyces ciferrii (strain ATCC 14091 / BCRC 22168 / CBS 111 / JCM 3599 / NBRC 0793 / NRRL Y-1031 F-60-10)</name>
    <name type="common">Yeast</name>
    <name type="synonym">Pichia ciferrii</name>
    <dbReference type="NCBI Taxonomy" id="1206466"/>
    <lineage>
        <taxon>Eukaryota</taxon>
        <taxon>Fungi</taxon>
        <taxon>Dikarya</taxon>
        <taxon>Ascomycota</taxon>
        <taxon>Saccharomycotina</taxon>
        <taxon>Saccharomycetes</taxon>
        <taxon>Phaffomycetales</taxon>
        <taxon>Wickerhamomycetaceae</taxon>
        <taxon>Wickerhamomyces</taxon>
    </lineage>
</organism>
<proteinExistence type="predicted"/>